<dbReference type="GO" id="GO:0045127">
    <property type="term" value="F:N-acetylglucosamine kinase activity"/>
    <property type="evidence" value="ECO:0007669"/>
    <property type="project" value="UniProtKB-EC"/>
</dbReference>
<comment type="similarity">
    <text evidence="1">Belongs to the eukaryotic-type N-acetylglucosamine kinase family.</text>
</comment>
<evidence type="ECO:0000256" key="3">
    <source>
        <dbReference type="ARBA" id="ARBA00014974"/>
    </source>
</evidence>
<feature type="domain" description="ATPase BadF/BadG/BcrA/BcrD type" evidence="5">
    <location>
        <begin position="7"/>
        <end position="299"/>
    </location>
</feature>
<dbReference type="CDD" id="cd24007">
    <property type="entry name" value="ASKHA_NBD_eukNAGK-like"/>
    <property type="match status" value="1"/>
</dbReference>
<dbReference type="InterPro" id="IPR002731">
    <property type="entry name" value="ATPase_BadF"/>
</dbReference>
<evidence type="ECO:0000256" key="4">
    <source>
        <dbReference type="ARBA" id="ARBA00031123"/>
    </source>
</evidence>
<organism evidence="6 7">
    <name type="scientific">Apiotrichum porosum</name>
    <dbReference type="NCBI Taxonomy" id="105984"/>
    <lineage>
        <taxon>Eukaryota</taxon>
        <taxon>Fungi</taxon>
        <taxon>Dikarya</taxon>
        <taxon>Basidiomycota</taxon>
        <taxon>Agaricomycotina</taxon>
        <taxon>Tremellomycetes</taxon>
        <taxon>Trichosporonales</taxon>
        <taxon>Trichosporonaceae</taxon>
        <taxon>Apiotrichum</taxon>
    </lineage>
</organism>
<evidence type="ECO:0000313" key="6">
    <source>
        <dbReference type="EMBL" id="RSH79739.1"/>
    </source>
</evidence>
<sequence length="338" mass="35127">MSHYLCIDGGGTKTSATVAYVASSSTVPIIARGEAGPSNLTFGLDVCLTATKEAVSNALAALAQKDSHAALSWPPSAAGDSGFTAVWAGYAGCARPPDHALLFPHLEPLLGPHLRLTGDAELLVAPLAGRSVDACVTLICGTGSLGLLWRKDADGERAQQVARSGGWGPLLGDEGSGWSLGKAAVKSVLTFSANNRPLRSWHSAVLLHFGLAVDQANRLITACAGLDNTLAPSLADSERKRRIAACTRIAVDAARAGDGEALRIVRKVASEVVDTLEPLVAALGDEKALLVVAGGLGQVDVFWHEVERGMQARGWTWDEVVKLADPGMSGLMSLVPTQ</sequence>
<dbReference type="OrthoDB" id="311172at2759"/>
<reference evidence="6 7" key="1">
    <citation type="submission" date="2018-11" db="EMBL/GenBank/DDBJ databases">
        <title>Genome sequence of Apiotrichum porosum DSM 27194.</title>
        <authorList>
            <person name="Aliyu H."/>
            <person name="Gorte O."/>
            <person name="Ochsenreither K."/>
        </authorList>
    </citation>
    <scope>NUCLEOTIDE SEQUENCE [LARGE SCALE GENOMIC DNA]</scope>
    <source>
        <strain evidence="6 7">DSM 27194</strain>
    </source>
</reference>
<name>A0A427XLD7_9TREE</name>
<protein>
    <recommendedName>
        <fullName evidence="3">N-acetyl-D-glucosamine kinase</fullName>
        <ecNumber evidence="2">2.7.1.59</ecNumber>
    </recommendedName>
    <alternativeName>
        <fullName evidence="4">GlcNAc kinase</fullName>
    </alternativeName>
</protein>
<dbReference type="AlphaFoldDB" id="A0A427XLD7"/>
<evidence type="ECO:0000256" key="2">
    <source>
        <dbReference type="ARBA" id="ARBA00012122"/>
    </source>
</evidence>
<dbReference type="Gene3D" id="3.30.420.40">
    <property type="match status" value="2"/>
</dbReference>
<comment type="caution">
    <text evidence="6">The sequence shown here is derived from an EMBL/GenBank/DDBJ whole genome shotgun (WGS) entry which is preliminary data.</text>
</comment>
<gene>
    <name evidence="6" type="ORF">EHS24_009395</name>
</gene>
<evidence type="ECO:0000256" key="1">
    <source>
        <dbReference type="ARBA" id="ARBA00006198"/>
    </source>
</evidence>
<dbReference type="EC" id="2.7.1.59" evidence="2"/>
<keyword evidence="7" id="KW-1185">Reference proteome</keyword>
<dbReference type="InterPro" id="IPR052519">
    <property type="entry name" value="Euk-type_GlcNAc_Kinase"/>
</dbReference>
<accession>A0A427XLD7</accession>
<dbReference type="GeneID" id="39593938"/>
<proteinExistence type="inferred from homology"/>
<evidence type="ECO:0000259" key="5">
    <source>
        <dbReference type="Pfam" id="PF01869"/>
    </source>
</evidence>
<dbReference type="SUPFAM" id="SSF53067">
    <property type="entry name" value="Actin-like ATPase domain"/>
    <property type="match status" value="2"/>
</dbReference>
<dbReference type="InterPro" id="IPR043129">
    <property type="entry name" value="ATPase_NBD"/>
</dbReference>
<dbReference type="STRING" id="105984.A0A427XLD7"/>
<dbReference type="Proteomes" id="UP000279236">
    <property type="component" value="Unassembled WGS sequence"/>
</dbReference>
<evidence type="ECO:0000313" key="7">
    <source>
        <dbReference type="Proteomes" id="UP000279236"/>
    </source>
</evidence>
<dbReference type="PANTHER" id="PTHR43190">
    <property type="entry name" value="N-ACETYL-D-GLUCOSAMINE KINASE"/>
    <property type="match status" value="1"/>
</dbReference>
<dbReference type="PANTHER" id="PTHR43190:SF3">
    <property type="entry name" value="N-ACETYL-D-GLUCOSAMINE KINASE"/>
    <property type="match status" value="1"/>
</dbReference>
<dbReference type="RefSeq" id="XP_028474848.1">
    <property type="nucleotide sequence ID" value="XM_028624680.1"/>
</dbReference>
<dbReference type="Pfam" id="PF01869">
    <property type="entry name" value="BcrAD_BadFG"/>
    <property type="match status" value="1"/>
</dbReference>
<dbReference type="EMBL" id="RSCE01000009">
    <property type="protein sequence ID" value="RSH79739.1"/>
    <property type="molecule type" value="Genomic_DNA"/>
</dbReference>